<comment type="function">
    <text evidence="7">Involved in the regulation of glutamine synthetase GlnA, a key enzyme in the process to assimilate ammonia. When cellular nitrogen levels are high, the C-terminal adenylyl transferase (AT) inactivates GlnA by covalent transfer of an adenylyl group from ATP to specific tyrosine residue of GlnA, thus reducing its activity. Conversely, when nitrogen levels are low, the N-terminal adenylyl removase (AR) activates GlnA by removing the adenylyl group by phosphorolysis, increasing its activity. The regulatory region of GlnE binds the signal transduction protein PII (GlnB) which indicates the nitrogen status of the cell.</text>
</comment>
<reference evidence="11 12" key="1">
    <citation type="submission" date="2020-02" db="EMBL/GenBank/DDBJ databases">
        <authorList>
            <person name="Li X.-J."/>
            <person name="Han X.-M."/>
        </authorList>
    </citation>
    <scope>NUCLEOTIDE SEQUENCE [LARGE SCALE GENOMIC DNA]</scope>
    <source>
        <strain evidence="11 12">CCTCC AB 2017055</strain>
    </source>
</reference>
<name>A0A6L9S927_9ACTN</name>
<feature type="region of interest" description="Adenylyl transferase" evidence="7">
    <location>
        <begin position="513"/>
        <end position="1012"/>
    </location>
</feature>
<proteinExistence type="inferred from homology"/>
<comment type="catalytic activity">
    <reaction evidence="7">
        <text>[glutamine synthetase]-L-tyrosine + ATP = [glutamine synthetase]-O(4)-(5'-adenylyl)-L-tyrosine + diphosphate</text>
        <dbReference type="Rhea" id="RHEA:18589"/>
        <dbReference type="Rhea" id="RHEA-COMP:10660"/>
        <dbReference type="Rhea" id="RHEA-COMP:10661"/>
        <dbReference type="ChEBI" id="CHEBI:30616"/>
        <dbReference type="ChEBI" id="CHEBI:33019"/>
        <dbReference type="ChEBI" id="CHEBI:46858"/>
        <dbReference type="ChEBI" id="CHEBI:83624"/>
        <dbReference type="EC" id="2.7.7.42"/>
    </reaction>
</comment>
<dbReference type="Gene3D" id="1.20.120.330">
    <property type="entry name" value="Nucleotidyltransferases domain 2"/>
    <property type="match status" value="2"/>
</dbReference>
<evidence type="ECO:0000313" key="12">
    <source>
        <dbReference type="Proteomes" id="UP000475214"/>
    </source>
</evidence>
<evidence type="ECO:0000256" key="1">
    <source>
        <dbReference type="ARBA" id="ARBA00022679"/>
    </source>
</evidence>
<accession>A0A6L9S927</accession>
<evidence type="ECO:0000259" key="9">
    <source>
        <dbReference type="Pfam" id="PF03710"/>
    </source>
</evidence>
<dbReference type="EC" id="2.7.7.89" evidence="7"/>
<evidence type="ECO:0000256" key="2">
    <source>
        <dbReference type="ARBA" id="ARBA00022695"/>
    </source>
</evidence>
<keyword evidence="6 7" id="KW-0511">Multifunctional enzyme</keyword>
<feature type="region of interest" description="Adenylyl removase" evidence="7">
    <location>
        <begin position="1"/>
        <end position="505"/>
    </location>
</feature>
<dbReference type="Pfam" id="PF03710">
    <property type="entry name" value="GlnE"/>
    <property type="match status" value="2"/>
</dbReference>
<dbReference type="GO" id="GO:0000287">
    <property type="term" value="F:magnesium ion binding"/>
    <property type="evidence" value="ECO:0007669"/>
    <property type="project" value="UniProtKB-UniRule"/>
</dbReference>
<keyword evidence="2 7" id="KW-0548">Nucleotidyltransferase</keyword>
<dbReference type="InterPro" id="IPR043519">
    <property type="entry name" value="NT_sf"/>
</dbReference>
<evidence type="ECO:0000256" key="6">
    <source>
        <dbReference type="ARBA" id="ARBA00023268"/>
    </source>
</evidence>
<comment type="catalytic activity">
    <reaction evidence="7">
        <text>[glutamine synthetase]-O(4)-(5'-adenylyl)-L-tyrosine + phosphate = [glutamine synthetase]-L-tyrosine + ADP</text>
        <dbReference type="Rhea" id="RHEA:43716"/>
        <dbReference type="Rhea" id="RHEA-COMP:10660"/>
        <dbReference type="Rhea" id="RHEA-COMP:10661"/>
        <dbReference type="ChEBI" id="CHEBI:43474"/>
        <dbReference type="ChEBI" id="CHEBI:46858"/>
        <dbReference type="ChEBI" id="CHEBI:83624"/>
        <dbReference type="ChEBI" id="CHEBI:456216"/>
        <dbReference type="EC" id="2.7.7.89"/>
    </reaction>
</comment>
<dbReference type="PANTHER" id="PTHR30621">
    <property type="entry name" value="GLUTAMINE SYNTHETASE ADENYLYLTRANSFERASE"/>
    <property type="match status" value="1"/>
</dbReference>
<dbReference type="SUPFAM" id="SSF81593">
    <property type="entry name" value="Nucleotidyltransferase substrate binding subunit/domain"/>
    <property type="match status" value="2"/>
</dbReference>
<feature type="region of interest" description="Disordered" evidence="8">
    <location>
        <begin position="1"/>
        <end position="20"/>
    </location>
</feature>
<dbReference type="GO" id="GO:0005524">
    <property type="term" value="F:ATP binding"/>
    <property type="evidence" value="ECO:0007669"/>
    <property type="project" value="UniProtKB-UniRule"/>
</dbReference>
<feature type="domain" description="PII-uridylyltransferase/Glutamine-synthetase adenylyltransferase" evidence="10">
    <location>
        <begin position="363"/>
        <end position="501"/>
    </location>
</feature>
<feature type="compositionally biased region" description="Basic residues" evidence="8">
    <location>
        <begin position="1"/>
        <end position="10"/>
    </location>
</feature>
<dbReference type="AlphaFoldDB" id="A0A6L9S927"/>
<dbReference type="GO" id="GO:0005829">
    <property type="term" value="C:cytosol"/>
    <property type="evidence" value="ECO:0007669"/>
    <property type="project" value="TreeGrafter"/>
</dbReference>
<evidence type="ECO:0000256" key="7">
    <source>
        <dbReference type="HAMAP-Rule" id="MF_00802"/>
    </source>
</evidence>
<protein>
    <recommendedName>
        <fullName evidence="7">Bifunctional glutamine synthetase adenylyltransferase/adenylyl-removing enzyme</fullName>
    </recommendedName>
    <alternativeName>
        <fullName evidence="7">ATP:glutamine synthetase adenylyltransferase</fullName>
    </alternativeName>
    <alternativeName>
        <fullName evidence="7">ATase</fullName>
    </alternativeName>
    <domain>
        <recommendedName>
            <fullName evidence="7">Glutamine synthetase adenylyl-L-tyrosine phosphorylase</fullName>
            <ecNumber evidence="7">2.7.7.89</ecNumber>
        </recommendedName>
        <alternativeName>
            <fullName evidence="7">Adenylyl removase</fullName>
            <shortName evidence="7">AR</shortName>
            <shortName evidence="7">AT-N</shortName>
        </alternativeName>
    </domain>
    <domain>
        <recommendedName>
            <fullName evidence="7">Glutamine synthetase adenylyl transferase</fullName>
            <ecNumber evidence="7">2.7.7.42</ecNumber>
        </recommendedName>
        <alternativeName>
            <fullName evidence="7">Adenylyl transferase</fullName>
            <shortName evidence="7">AT</shortName>
            <shortName evidence="7">AT-C</shortName>
        </alternativeName>
    </domain>
</protein>
<evidence type="ECO:0000256" key="4">
    <source>
        <dbReference type="ARBA" id="ARBA00022840"/>
    </source>
</evidence>
<dbReference type="InterPro" id="IPR013546">
    <property type="entry name" value="PII_UdlTrfase/GS_AdlTrfase"/>
</dbReference>
<dbReference type="EMBL" id="JAAGOA010000011">
    <property type="protein sequence ID" value="NEE01726.1"/>
    <property type="molecule type" value="Genomic_DNA"/>
</dbReference>
<dbReference type="InterPro" id="IPR023057">
    <property type="entry name" value="GlnE"/>
</dbReference>
<evidence type="ECO:0000256" key="3">
    <source>
        <dbReference type="ARBA" id="ARBA00022741"/>
    </source>
</evidence>
<dbReference type="CDD" id="cd05401">
    <property type="entry name" value="NT_GlnE_GlnD_like"/>
    <property type="match status" value="2"/>
</dbReference>
<dbReference type="GO" id="GO:0008882">
    <property type="term" value="F:[glutamate-ammonia-ligase] adenylyltransferase activity"/>
    <property type="evidence" value="ECO:0007669"/>
    <property type="project" value="UniProtKB-UniRule"/>
</dbReference>
<dbReference type="HAMAP" id="MF_00802">
    <property type="entry name" value="GlnE"/>
    <property type="match status" value="1"/>
</dbReference>
<comment type="similarity">
    <text evidence="7">Belongs to the GlnE family.</text>
</comment>
<dbReference type="Gene3D" id="3.30.460.10">
    <property type="entry name" value="Beta Polymerase, domain 2"/>
    <property type="match status" value="2"/>
</dbReference>
<feature type="domain" description="PII-uridylyltransferase/Glutamine-synthetase adenylyltransferase" evidence="10">
    <location>
        <begin position="865"/>
        <end position="1006"/>
    </location>
</feature>
<dbReference type="InterPro" id="IPR005190">
    <property type="entry name" value="GlnE_rpt_dom"/>
</dbReference>
<evidence type="ECO:0000259" key="10">
    <source>
        <dbReference type="Pfam" id="PF08335"/>
    </source>
</evidence>
<dbReference type="SUPFAM" id="SSF81301">
    <property type="entry name" value="Nucleotidyltransferase"/>
    <property type="match status" value="2"/>
</dbReference>
<sequence length="1012" mass="109948">MYARPPRRTQSRGAELARSGFTDTEAAMRELDHPPLNALGEGELVAALARVADPDLALSGLSRLLGSLDAPSDRDELVDAVKRGGPWAERILAVLGFSSPFVDHLVRHPADVRRLADLTPSPRPDAAELRRRMLRAVGADPMAAAPVADGEHRRLLDDLRVAYRRQLLDLAALDLTWELDMPAVGTELADLAGATLEAALAIARSHLPDGAAPCRLAVIGMGKCGGHELNYVSDVDVMFVAEPEDTDATGDVTGDVDGDAALQTAAQLANLTMRACSERTAEGTIWPVDAALRPEGKAGPLVRTTASYLKYYETWAKTWEFQALLKARQVAGDHALGAAFVEAIQPKVWNASCRDGFVTEVQAMRRRVEDNIRSRHADRELKLGPGGLRDIEFAVQLLQLVHGRADDALHHRSTLNALTALIDGGYVGRDDGAVLDQAYRFLRTLEHRIQLRQLRRTHVLPQDEADLRVLGRVLGLRGADELTRRWRGETREVRRLHEKLFYRPLLSAVAGLPGEGVRLSPEAALARLEALGYTDPSGALRHIEALTKGVSRRAAIQRTLLPVLLAWFADGPQPDTGLSGFRHISDALGETPWYLRLLRDDGAAAERMAKVLASGRYATEMLQRAPEAVTMLSGDAELVPREREQLTSEVLAGTARHEDPTAAIGVVRAMRRRELFRTAVADLVGRLPVRGVGEALTDIADATLAGALATAVRAVEAQRGTALPTRMAVVAMGRLGGREMGYASDADVLFVHAPLPSATDEEAASAATAVANEMRRLLALPSPEPAFTVDAALRPEGKAGPLARTLTSYAAYYERWGEVWERQALLRAAPCCGDPELLRRFTALIDPLRWPSGGLTSAQVLQVRRMKARVEGERLPRGADRSIHLKLGPGGLSDVEWCAQLIQLQHAGRIEELRTTATLDVLDVAVEAGLLSDADRGVLRDAWCRASTIRNATVLVTGRASDVIPVDPQTLSAVSKVMGYAPGESAAFLDDYRRSSRHARAVVERVFYDDPR</sequence>
<feature type="domain" description="Glutamate-ammonia ligase adenylyltransferase repeated" evidence="9">
    <location>
        <begin position="89"/>
        <end position="341"/>
    </location>
</feature>
<dbReference type="EC" id="2.7.7.42" evidence="7"/>
<keyword evidence="4 7" id="KW-0067">ATP-binding</keyword>
<keyword evidence="3 7" id="KW-0547">Nucleotide-binding</keyword>
<dbReference type="PANTHER" id="PTHR30621:SF0">
    <property type="entry name" value="BIFUNCTIONAL GLUTAMINE SYNTHETASE ADENYLYLTRANSFERASE_ADENYLYL-REMOVING ENZYME"/>
    <property type="match status" value="1"/>
</dbReference>
<dbReference type="GO" id="GO:0000820">
    <property type="term" value="P:regulation of glutamine family amino acid metabolic process"/>
    <property type="evidence" value="ECO:0007669"/>
    <property type="project" value="UniProtKB-UniRule"/>
</dbReference>
<organism evidence="11 12">
    <name type="scientific">Phytoactinopolyspora halotolerans</name>
    <dbReference type="NCBI Taxonomy" id="1981512"/>
    <lineage>
        <taxon>Bacteria</taxon>
        <taxon>Bacillati</taxon>
        <taxon>Actinomycetota</taxon>
        <taxon>Actinomycetes</taxon>
        <taxon>Jiangellales</taxon>
        <taxon>Jiangellaceae</taxon>
        <taxon>Phytoactinopolyspora</taxon>
    </lineage>
</organism>
<comment type="cofactor">
    <cofactor evidence="7">
        <name>Mg(2+)</name>
        <dbReference type="ChEBI" id="CHEBI:18420"/>
    </cofactor>
</comment>
<keyword evidence="5 7" id="KW-0460">Magnesium</keyword>
<dbReference type="Pfam" id="PF08335">
    <property type="entry name" value="GlnD_UR_UTase"/>
    <property type="match status" value="2"/>
</dbReference>
<keyword evidence="1 7" id="KW-0808">Transferase</keyword>
<evidence type="ECO:0000256" key="8">
    <source>
        <dbReference type="SAM" id="MobiDB-lite"/>
    </source>
</evidence>
<evidence type="ECO:0000313" key="11">
    <source>
        <dbReference type="EMBL" id="NEE01726.1"/>
    </source>
</evidence>
<dbReference type="NCBIfam" id="NF010707">
    <property type="entry name" value="PRK14109.1"/>
    <property type="match status" value="1"/>
</dbReference>
<evidence type="ECO:0000256" key="5">
    <source>
        <dbReference type="ARBA" id="ARBA00022842"/>
    </source>
</evidence>
<dbReference type="GO" id="GO:0047388">
    <property type="term" value="F:[glutamine synthetase]-adenylyl-L-tyrosine phosphorylase activity"/>
    <property type="evidence" value="ECO:0007669"/>
    <property type="project" value="UniProtKB-EC"/>
</dbReference>
<feature type="domain" description="Glutamate-ammonia ligase adenylyltransferase repeated" evidence="9">
    <location>
        <begin position="606"/>
        <end position="841"/>
    </location>
</feature>
<comment type="caution">
    <text evidence="11">The sequence shown here is derived from an EMBL/GenBank/DDBJ whole genome shotgun (WGS) entry which is preliminary data.</text>
</comment>
<gene>
    <name evidence="7" type="primary">glnE</name>
    <name evidence="11" type="ORF">G1H10_16255</name>
</gene>
<keyword evidence="12" id="KW-1185">Reference proteome</keyword>
<dbReference type="Proteomes" id="UP000475214">
    <property type="component" value="Unassembled WGS sequence"/>
</dbReference>
<dbReference type="RefSeq" id="WP_163739655.1">
    <property type="nucleotide sequence ID" value="NZ_JAAGOA010000011.1"/>
</dbReference>